<evidence type="ECO:0000313" key="1">
    <source>
        <dbReference type="EMBL" id="EYB90106.1"/>
    </source>
</evidence>
<dbReference type="OrthoDB" id="7754674at2759"/>
<proteinExistence type="predicted"/>
<dbReference type="InterPro" id="IPR009003">
    <property type="entry name" value="Peptidase_S1_PA"/>
</dbReference>
<accession>A0A016SIF9</accession>
<dbReference type="AlphaFoldDB" id="A0A016SIF9"/>
<dbReference type="EMBL" id="JARK01001559">
    <property type="protein sequence ID" value="EYB90106.1"/>
    <property type="molecule type" value="Genomic_DNA"/>
</dbReference>
<dbReference type="Gene3D" id="2.40.10.10">
    <property type="entry name" value="Trypsin-like serine proteases"/>
    <property type="match status" value="1"/>
</dbReference>
<evidence type="ECO:0000313" key="2">
    <source>
        <dbReference type="Proteomes" id="UP000024635"/>
    </source>
</evidence>
<comment type="caution">
    <text evidence="1">The sequence shown here is derived from an EMBL/GenBank/DDBJ whole genome shotgun (WGS) entry which is preliminary data.</text>
</comment>
<organism evidence="1 2">
    <name type="scientific">Ancylostoma ceylanicum</name>
    <dbReference type="NCBI Taxonomy" id="53326"/>
    <lineage>
        <taxon>Eukaryota</taxon>
        <taxon>Metazoa</taxon>
        <taxon>Ecdysozoa</taxon>
        <taxon>Nematoda</taxon>
        <taxon>Chromadorea</taxon>
        <taxon>Rhabditida</taxon>
        <taxon>Rhabditina</taxon>
        <taxon>Rhabditomorpha</taxon>
        <taxon>Strongyloidea</taxon>
        <taxon>Ancylostomatidae</taxon>
        <taxon>Ancylostomatinae</taxon>
        <taxon>Ancylostoma</taxon>
    </lineage>
</organism>
<reference evidence="2" key="1">
    <citation type="journal article" date="2015" name="Nat. Genet.">
        <title>The genome and transcriptome of the zoonotic hookworm Ancylostoma ceylanicum identify infection-specific gene families.</title>
        <authorList>
            <person name="Schwarz E.M."/>
            <person name="Hu Y."/>
            <person name="Antoshechkin I."/>
            <person name="Miller M.M."/>
            <person name="Sternberg P.W."/>
            <person name="Aroian R.V."/>
        </authorList>
    </citation>
    <scope>NUCLEOTIDE SEQUENCE</scope>
    <source>
        <strain evidence="2">HY135</strain>
    </source>
</reference>
<dbReference type="Proteomes" id="UP000024635">
    <property type="component" value="Unassembled WGS sequence"/>
</dbReference>
<protein>
    <submittedName>
        <fullName evidence="1">Uncharacterized protein</fullName>
    </submittedName>
</protein>
<name>A0A016SIF9_9BILA</name>
<dbReference type="SUPFAM" id="SSF50494">
    <property type="entry name" value="Trypsin-like serine proteases"/>
    <property type="match status" value="1"/>
</dbReference>
<dbReference type="InterPro" id="IPR043504">
    <property type="entry name" value="Peptidase_S1_PA_chymotrypsin"/>
</dbReference>
<gene>
    <name evidence="1" type="primary">Acey_s0223.g2657</name>
    <name evidence="1" type="ORF">Y032_0223g2657</name>
</gene>
<sequence length="202" mass="22142">MVRSGPSMGKRLQPSPGVLCKGYGDHLAAAQLWKGHLGATKHEVAENGSIDNKCSDSPPASLALARFAGLRKAARNHITYNNDLNNWSIYIGSTCRHPEYCLVPREISGFVYLTGYYPCLQSNDLAIIHLKNEVSEVDGVPICTAERDEATKDLLHTAGTGYNHAVDTHLSHIWSTVEAGRLMESEPFTVDLRGFHAVEIKV</sequence>
<keyword evidence="2" id="KW-1185">Reference proteome</keyword>